<proteinExistence type="predicted"/>
<dbReference type="InterPro" id="IPR011204">
    <property type="entry name" value="Virulence_RhuM-like"/>
</dbReference>
<evidence type="ECO:0000313" key="1">
    <source>
        <dbReference type="EMBL" id="PJE61420.1"/>
    </source>
</evidence>
<protein>
    <submittedName>
        <fullName evidence="1">Cell filamentation protein Fic</fullName>
    </submittedName>
</protein>
<dbReference type="PANTHER" id="PTHR35810:SF1">
    <property type="entry name" value="CYTOPLASMIC PROTEIN"/>
    <property type="match status" value="1"/>
</dbReference>
<reference evidence="2" key="1">
    <citation type="submission" date="2017-09" db="EMBL/GenBank/DDBJ databases">
        <title>Depth-based differentiation of microbial function through sediment-hosted aquifers and enrichment of novel symbionts in the deep terrestrial subsurface.</title>
        <authorList>
            <person name="Probst A.J."/>
            <person name="Ladd B."/>
            <person name="Jarett J.K."/>
            <person name="Geller-Mcgrath D.E."/>
            <person name="Sieber C.M.K."/>
            <person name="Emerson J.B."/>
            <person name="Anantharaman K."/>
            <person name="Thomas B.C."/>
            <person name="Malmstrom R."/>
            <person name="Stieglmeier M."/>
            <person name="Klingl A."/>
            <person name="Woyke T."/>
            <person name="Ryan C.M."/>
            <person name="Banfield J.F."/>
        </authorList>
    </citation>
    <scope>NUCLEOTIDE SEQUENCE [LARGE SCALE GENOMIC DNA]</scope>
</reference>
<name>A0A2M8KND5_9BACT</name>
<dbReference type="AlphaFoldDB" id="A0A2M8KND5"/>
<feature type="non-terminal residue" evidence="1">
    <location>
        <position position="73"/>
    </location>
</feature>
<comment type="caution">
    <text evidence="1">The sequence shown here is derived from an EMBL/GenBank/DDBJ whole genome shotgun (WGS) entry which is preliminary data.</text>
</comment>
<sequence length="73" mass="8264">MAELFNCSMDNISLHLKNVYLEGEIDEKRTTEESSVVQKEGERSVNRPVRIYNLDAIISVGYPIKSHRGARGV</sequence>
<dbReference type="PANTHER" id="PTHR35810">
    <property type="entry name" value="CYTOPLASMIC PROTEIN-RELATED"/>
    <property type="match status" value="1"/>
</dbReference>
<evidence type="ECO:0000313" key="2">
    <source>
        <dbReference type="Proteomes" id="UP000230222"/>
    </source>
</evidence>
<organism evidence="1 2">
    <name type="scientific">Candidatus Roizmanbacteria bacterium CG10_big_fil_rev_8_21_14_0_10_39_12</name>
    <dbReference type="NCBI Taxonomy" id="1974852"/>
    <lineage>
        <taxon>Bacteria</taxon>
        <taxon>Candidatus Roizmaniibacteriota</taxon>
    </lineage>
</organism>
<dbReference type="EMBL" id="PFEC01000080">
    <property type="protein sequence ID" value="PJE61420.1"/>
    <property type="molecule type" value="Genomic_DNA"/>
</dbReference>
<dbReference type="Proteomes" id="UP000230222">
    <property type="component" value="Unassembled WGS sequence"/>
</dbReference>
<gene>
    <name evidence="1" type="ORF">COU87_04715</name>
</gene>
<dbReference type="Pfam" id="PF13310">
    <property type="entry name" value="Virulence_RhuM"/>
    <property type="match status" value="1"/>
</dbReference>
<accession>A0A2M8KND5</accession>